<comment type="caution">
    <text evidence="2">The sequence shown here is derived from an EMBL/GenBank/DDBJ whole genome shotgun (WGS) entry which is preliminary data.</text>
</comment>
<protein>
    <submittedName>
        <fullName evidence="2">Uncharacterized protein</fullName>
    </submittedName>
</protein>
<dbReference type="OrthoDB" id="3736736at2759"/>
<evidence type="ECO:0000313" key="3">
    <source>
        <dbReference type="Proteomes" id="UP000813461"/>
    </source>
</evidence>
<reference evidence="2" key="1">
    <citation type="journal article" date="2021" name="Nat. Commun.">
        <title>Genetic determinants of endophytism in the Arabidopsis root mycobiome.</title>
        <authorList>
            <person name="Mesny F."/>
            <person name="Miyauchi S."/>
            <person name="Thiergart T."/>
            <person name="Pickel B."/>
            <person name="Atanasova L."/>
            <person name="Karlsson M."/>
            <person name="Huettel B."/>
            <person name="Barry K.W."/>
            <person name="Haridas S."/>
            <person name="Chen C."/>
            <person name="Bauer D."/>
            <person name="Andreopoulos W."/>
            <person name="Pangilinan J."/>
            <person name="LaButti K."/>
            <person name="Riley R."/>
            <person name="Lipzen A."/>
            <person name="Clum A."/>
            <person name="Drula E."/>
            <person name="Henrissat B."/>
            <person name="Kohler A."/>
            <person name="Grigoriev I.V."/>
            <person name="Martin F.M."/>
            <person name="Hacquard S."/>
        </authorList>
    </citation>
    <scope>NUCLEOTIDE SEQUENCE</scope>
    <source>
        <strain evidence="2">MPI-SDFR-AT-0120</strain>
    </source>
</reference>
<name>A0A8K0QW51_9PLEO</name>
<organism evidence="2 3">
    <name type="scientific">Paraphoma chrysanthemicola</name>
    <dbReference type="NCBI Taxonomy" id="798071"/>
    <lineage>
        <taxon>Eukaryota</taxon>
        <taxon>Fungi</taxon>
        <taxon>Dikarya</taxon>
        <taxon>Ascomycota</taxon>
        <taxon>Pezizomycotina</taxon>
        <taxon>Dothideomycetes</taxon>
        <taxon>Pleosporomycetidae</taxon>
        <taxon>Pleosporales</taxon>
        <taxon>Pleosporineae</taxon>
        <taxon>Phaeosphaeriaceae</taxon>
        <taxon>Paraphoma</taxon>
    </lineage>
</organism>
<evidence type="ECO:0000256" key="1">
    <source>
        <dbReference type="SAM" id="Phobius"/>
    </source>
</evidence>
<keyword evidence="1" id="KW-0812">Transmembrane</keyword>
<keyword evidence="1" id="KW-0472">Membrane</keyword>
<feature type="transmembrane region" description="Helical" evidence="1">
    <location>
        <begin position="77"/>
        <end position="101"/>
    </location>
</feature>
<feature type="transmembrane region" description="Helical" evidence="1">
    <location>
        <begin position="195"/>
        <end position="216"/>
    </location>
</feature>
<accession>A0A8K0QW51</accession>
<feature type="transmembrane region" description="Helical" evidence="1">
    <location>
        <begin position="12"/>
        <end position="34"/>
    </location>
</feature>
<evidence type="ECO:0000313" key="2">
    <source>
        <dbReference type="EMBL" id="KAH7075070.1"/>
    </source>
</evidence>
<proteinExistence type="predicted"/>
<feature type="transmembrane region" description="Helical" evidence="1">
    <location>
        <begin position="113"/>
        <end position="133"/>
    </location>
</feature>
<dbReference type="Proteomes" id="UP000813461">
    <property type="component" value="Unassembled WGS sequence"/>
</dbReference>
<dbReference type="EMBL" id="JAGMVJ010000020">
    <property type="protein sequence ID" value="KAH7075070.1"/>
    <property type="molecule type" value="Genomic_DNA"/>
</dbReference>
<dbReference type="AlphaFoldDB" id="A0A8K0QW51"/>
<keyword evidence="1" id="KW-1133">Transmembrane helix</keyword>
<gene>
    <name evidence="2" type="ORF">FB567DRAFT_183088</name>
</gene>
<sequence length="239" mass="26809">MAIFTRARVPAMLNSVVLFLSLALVSISIASIYLTAYGMKLMDREHPSGHYDWYRGPWWDTDLIPQNMLRFDDANEAVIFTTGAISCIAGLIGISTFFVSLKPFKITKLSTSRIFLLLPAITAFLMTLVGLIYTTVIFKSNHHGQCYWENGYNPNNTFICTRELAACNIVSYFVQTRYNRFMPQVCGATQTGRHLIAPLFAVSTLLFAVAIVKVVLGGKKTTTGESADERVERLQREEE</sequence>
<keyword evidence="3" id="KW-1185">Reference proteome</keyword>